<organism evidence="1 2">
    <name type="scientific">Effrenium voratum</name>
    <dbReference type="NCBI Taxonomy" id="2562239"/>
    <lineage>
        <taxon>Eukaryota</taxon>
        <taxon>Sar</taxon>
        <taxon>Alveolata</taxon>
        <taxon>Dinophyceae</taxon>
        <taxon>Suessiales</taxon>
        <taxon>Symbiodiniaceae</taxon>
        <taxon>Effrenium</taxon>
    </lineage>
</organism>
<proteinExistence type="predicted"/>
<dbReference type="EMBL" id="CAUJNA010003719">
    <property type="protein sequence ID" value="CAJ1408425.1"/>
    <property type="molecule type" value="Genomic_DNA"/>
</dbReference>
<dbReference type="InterPro" id="IPR014710">
    <property type="entry name" value="RmlC-like_jellyroll"/>
</dbReference>
<accession>A0AA36NDF6</accession>
<sequence>MQAQQLIVVLDGAVDVTHPALDLRRDSPRPQVNARKDHAIEGVETRARRARAGAVFGAVEYASGLYDRDLQSYMGAHLSCTGTAVGSTEVLVIDFEALWQAESQEPKLSLVLRTWLSRLASAALMASHQDPLSHLHCREMRIRQDALRFAVV</sequence>
<protein>
    <submittedName>
        <fullName evidence="1">Uncharacterized protein</fullName>
    </submittedName>
</protein>
<dbReference type="InterPro" id="IPR018490">
    <property type="entry name" value="cNMP-bd_dom_sf"/>
</dbReference>
<reference evidence="1" key="1">
    <citation type="submission" date="2023-08" db="EMBL/GenBank/DDBJ databases">
        <authorList>
            <person name="Chen Y."/>
            <person name="Shah S."/>
            <person name="Dougan E. K."/>
            <person name="Thang M."/>
            <person name="Chan C."/>
        </authorList>
    </citation>
    <scope>NUCLEOTIDE SEQUENCE</scope>
</reference>
<dbReference type="AlphaFoldDB" id="A0AA36NDF6"/>
<dbReference type="SUPFAM" id="SSF51206">
    <property type="entry name" value="cAMP-binding domain-like"/>
    <property type="match status" value="1"/>
</dbReference>
<dbReference type="Proteomes" id="UP001178507">
    <property type="component" value="Unassembled WGS sequence"/>
</dbReference>
<keyword evidence="2" id="KW-1185">Reference proteome</keyword>
<evidence type="ECO:0000313" key="2">
    <source>
        <dbReference type="Proteomes" id="UP001178507"/>
    </source>
</evidence>
<evidence type="ECO:0000313" key="1">
    <source>
        <dbReference type="EMBL" id="CAJ1408425.1"/>
    </source>
</evidence>
<name>A0AA36NDF6_9DINO</name>
<dbReference type="Gene3D" id="2.60.120.10">
    <property type="entry name" value="Jelly Rolls"/>
    <property type="match status" value="1"/>
</dbReference>
<comment type="caution">
    <text evidence="1">The sequence shown here is derived from an EMBL/GenBank/DDBJ whole genome shotgun (WGS) entry which is preliminary data.</text>
</comment>
<gene>
    <name evidence="1" type="ORF">EVOR1521_LOCUS29846</name>
</gene>